<sequence>MLRVSGRVGLGQSRMVGRSGSYYKNATAIPSMHTAPVSQSRIMRTRRNCSLIGPTEPDRPTILDCPSPTRPLTLNIEYPSRISPRWNTIVTDHLIDRPALKWFRWDNDNCWRTVLFRANQCEYFTHSHSAELCGLSSNQKCNVHNSNRGANHYRKGLSSTTFEMTSLNLATLPSDVIRIVVGNVGLLNFDDAKLLNRRPVIKWFRWDSDEFGSAVTFLATQRESFSHSHLEAQSTLKVIRLLSRCSKISKIELTMTHLEAIKSVLCNLPIGELTITGEDYRQPNSRALVLDFLRACDECAHPIKRLISSAVLYDRNLHAEFLIQCAKLAAEVVVVRSDSEPPRNDERFRFYFDLSSHMDYLKDELNNTHQVHAQLTNENNGWNTIYRLAIKSL</sequence>
<reference evidence="2" key="1">
    <citation type="journal article" date="2008" name="Nat. Genet.">
        <title>The Pristionchus pacificus genome provides a unique perspective on nematode lifestyle and parasitism.</title>
        <authorList>
            <person name="Dieterich C."/>
            <person name="Clifton S.W."/>
            <person name="Schuster L.N."/>
            <person name="Chinwalla A."/>
            <person name="Delehaunty K."/>
            <person name="Dinkelacker I."/>
            <person name="Fulton L."/>
            <person name="Fulton R."/>
            <person name="Godfrey J."/>
            <person name="Minx P."/>
            <person name="Mitreva M."/>
            <person name="Roeseler W."/>
            <person name="Tian H."/>
            <person name="Witte H."/>
            <person name="Yang S.P."/>
            <person name="Wilson R.K."/>
            <person name="Sommer R.J."/>
        </authorList>
    </citation>
    <scope>NUCLEOTIDE SEQUENCE [LARGE SCALE GENOMIC DNA]</scope>
    <source>
        <strain evidence="2">PS312</strain>
    </source>
</reference>
<accession>A0A2A6BV50</accession>
<keyword evidence="2" id="KW-1185">Reference proteome</keyword>
<protein>
    <submittedName>
        <fullName evidence="1">Uncharacterized protein</fullName>
    </submittedName>
</protein>
<reference evidence="1" key="2">
    <citation type="submission" date="2022-06" db="UniProtKB">
        <authorList>
            <consortium name="EnsemblMetazoa"/>
        </authorList>
    </citation>
    <scope>IDENTIFICATION</scope>
    <source>
        <strain evidence="1">PS312</strain>
    </source>
</reference>
<proteinExistence type="predicted"/>
<dbReference type="Proteomes" id="UP000005239">
    <property type="component" value="Unassembled WGS sequence"/>
</dbReference>
<gene>
    <name evidence="1" type="primary">WBGene00281818</name>
</gene>
<accession>A0A8R1V0K6</accession>
<organism evidence="1 2">
    <name type="scientific">Pristionchus pacificus</name>
    <name type="common">Parasitic nematode worm</name>
    <dbReference type="NCBI Taxonomy" id="54126"/>
    <lineage>
        <taxon>Eukaryota</taxon>
        <taxon>Metazoa</taxon>
        <taxon>Ecdysozoa</taxon>
        <taxon>Nematoda</taxon>
        <taxon>Chromadorea</taxon>
        <taxon>Rhabditida</taxon>
        <taxon>Rhabditina</taxon>
        <taxon>Diplogasteromorpha</taxon>
        <taxon>Diplogasteroidea</taxon>
        <taxon>Neodiplogasteridae</taxon>
        <taxon>Pristionchus</taxon>
    </lineage>
</organism>
<evidence type="ECO:0000313" key="1">
    <source>
        <dbReference type="EnsemblMetazoa" id="PPA43449.1"/>
    </source>
</evidence>
<name>A0A2A6BV50_PRIPA</name>
<dbReference type="EnsemblMetazoa" id="PPA43449.1">
    <property type="protein sequence ID" value="PPA43449.1"/>
    <property type="gene ID" value="WBGene00281818"/>
</dbReference>
<dbReference type="AlphaFoldDB" id="A0A2A6BV50"/>
<evidence type="ECO:0000313" key="2">
    <source>
        <dbReference type="Proteomes" id="UP000005239"/>
    </source>
</evidence>